<dbReference type="Proteomes" id="UP000006319">
    <property type="component" value="Unassembled WGS sequence"/>
</dbReference>
<evidence type="ECO:0000313" key="2">
    <source>
        <dbReference type="Proteomes" id="UP000006319"/>
    </source>
</evidence>
<sequence>MKHLNELKNHLKNIFSGWDSICKSTASGEKTNFFRILELYDDIEENIKKKCSINNEKDCTRNFIECAPIEVLQNKKILYDFLQYYIYPNEEWSKIEENEKKEYCKYITHIFELYHKLYEEDSQWGLSRRYENELILFRSTFKKDDELSSLKLKCNIDNSLIKSFKDVKTTDMLAENNLRRPAISNSYDKSFTNIKSEYERVLEELPSFQIYEELRKDADDNTYKSTHCDNLSNSDNKIKNICIKVLRNLTKLPELDNIRNKSHKDQCLYLNFWMYDELSKIYNKTEENIFDVPEVVKLIDANININRDLIKKDFHKNKDELMKQTNSTAKFVKYYDFSKYNPCFFY</sequence>
<dbReference type="OrthoDB" id="388746at2759"/>
<evidence type="ECO:0000313" key="1">
    <source>
        <dbReference type="EMBL" id="GAB69871.1"/>
    </source>
</evidence>
<dbReference type="KEGG" id="pcy:PCYB_006200"/>
<protein>
    <submittedName>
        <fullName evidence="1">CYIR protein</fullName>
    </submittedName>
</protein>
<dbReference type="GeneID" id="14696413"/>
<dbReference type="Pfam" id="PF05795">
    <property type="entry name" value="Plasmodium_Vir"/>
    <property type="match status" value="1"/>
</dbReference>
<proteinExistence type="predicted"/>
<dbReference type="PhylomeDB" id="K6UFC7"/>
<dbReference type="RefSeq" id="XP_004228089.1">
    <property type="nucleotide sequence ID" value="XM_004228041.1"/>
</dbReference>
<name>K6UFC7_PLACD</name>
<reference evidence="1 2" key="1">
    <citation type="journal article" date="2012" name="Nat. Genet.">
        <title>Plasmodium cynomolgi genome sequences provide insight into Plasmodium vivax and the monkey malaria clade.</title>
        <authorList>
            <person name="Tachibana S."/>
            <person name="Sullivan S.A."/>
            <person name="Kawai S."/>
            <person name="Nakamura S."/>
            <person name="Kim H.R."/>
            <person name="Goto N."/>
            <person name="Arisue N."/>
            <person name="Palacpac N.M.Q."/>
            <person name="Honma H."/>
            <person name="Yagi M."/>
            <person name="Tougan T."/>
            <person name="Katakai Y."/>
            <person name="Kaneko O."/>
            <person name="Mita T."/>
            <person name="Kita K."/>
            <person name="Yasutomi Y."/>
            <person name="Sutton P.L."/>
            <person name="Shakhbatyan R."/>
            <person name="Horii T."/>
            <person name="Yasunaga T."/>
            <person name="Barnwell J.W."/>
            <person name="Escalante A.A."/>
            <person name="Carlton J.M."/>
            <person name="Tanabe K."/>
        </authorList>
    </citation>
    <scope>NUCLEOTIDE SEQUENCE [LARGE SCALE GENOMIC DNA]</scope>
    <source>
        <strain evidence="1 2">B</strain>
    </source>
</reference>
<organism evidence="1 2">
    <name type="scientific">Plasmodium cynomolgi (strain B)</name>
    <dbReference type="NCBI Taxonomy" id="1120755"/>
    <lineage>
        <taxon>Eukaryota</taxon>
        <taxon>Sar</taxon>
        <taxon>Alveolata</taxon>
        <taxon>Apicomplexa</taxon>
        <taxon>Aconoidasida</taxon>
        <taxon>Haemosporida</taxon>
        <taxon>Plasmodiidae</taxon>
        <taxon>Plasmodium</taxon>
        <taxon>Plasmodium (Plasmodium)</taxon>
    </lineage>
</organism>
<dbReference type="VEuPathDB" id="PlasmoDB:PCYB_006200"/>
<dbReference type="InterPro" id="IPR008780">
    <property type="entry name" value="Plasmodium_Vir"/>
</dbReference>
<keyword evidence="2" id="KW-1185">Reference proteome</keyword>
<dbReference type="EMBL" id="DF158025">
    <property type="protein sequence ID" value="GAB69871.1"/>
    <property type="molecule type" value="Genomic_DNA"/>
</dbReference>
<accession>K6UFC7</accession>
<gene>
    <name evidence="1" type="ORF">PCYB_006200</name>
</gene>
<dbReference type="AlphaFoldDB" id="K6UFC7"/>